<dbReference type="CDD" id="cd18587">
    <property type="entry name" value="ABC_6TM_LapB_like"/>
    <property type="match status" value="1"/>
</dbReference>
<dbReference type="Gene3D" id="3.40.50.300">
    <property type="entry name" value="P-loop containing nucleotide triphosphate hydrolases"/>
    <property type="match status" value="1"/>
</dbReference>
<dbReference type="InterPro" id="IPR011527">
    <property type="entry name" value="ABC1_TM_dom"/>
</dbReference>
<keyword evidence="2 7" id="KW-0812">Transmembrane</keyword>
<evidence type="ECO:0000256" key="4">
    <source>
        <dbReference type="ARBA" id="ARBA00022840"/>
    </source>
</evidence>
<dbReference type="InterPro" id="IPR027417">
    <property type="entry name" value="P-loop_NTPase"/>
</dbReference>
<dbReference type="PANTHER" id="PTHR43394">
    <property type="entry name" value="ATP-DEPENDENT PERMEASE MDL1, MITOCHONDRIAL"/>
    <property type="match status" value="1"/>
</dbReference>
<evidence type="ECO:0000259" key="9">
    <source>
        <dbReference type="PROSITE" id="PS50929"/>
    </source>
</evidence>
<dbReference type="InterPro" id="IPR039421">
    <property type="entry name" value="Type_1_exporter"/>
</dbReference>
<evidence type="ECO:0000256" key="3">
    <source>
        <dbReference type="ARBA" id="ARBA00022741"/>
    </source>
</evidence>
<evidence type="ECO:0000256" key="1">
    <source>
        <dbReference type="ARBA" id="ARBA00004651"/>
    </source>
</evidence>
<dbReference type="InterPro" id="IPR036640">
    <property type="entry name" value="ABC1_TM_sf"/>
</dbReference>
<dbReference type="InterPro" id="IPR017750">
    <property type="entry name" value="ATPase_T1SS"/>
</dbReference>
<evidence type="ECO:0000256" key="7">
    <source>
        <dbReference type="SAM" id="Phobius"/>
    </source>
</evidence>
<dbReference type="PANTHER" id="PTHR43394:SF1">
    <property type="entry name" value="ATP-BINDING CASSETTE SUB-FAMILY B MEMBER 10, MITOCHONDRIAL"/>
    <property type="match status" value="1"/>
</dbReference>
<organism evidence="10 11">
    <name type="scientific">Isoalcanivorax beigongshangi</name>
    <dbReference type="NCBI Taxonomy" id="3238810"/>
    <lineage>
        <taxon>Bacteria</taxon>
        <taxon>Pseudomonadati</taxon>
        <taxon>Pseudomonadota</taxon>
        <taxon>Gammaproteobacteria</taxon>
        <taxon>Oceanospirillales</taxon>
        <taxon>Alcanivoracaceae</taxon>
        <taxon>Isoalcanivorax</taxon>
    </lineage>
</organism>
<proteinExistence type="predicted"/>
<dbReference type="NCBIfam" id="TIGR03375">
    <property type="entry name" value="type_I_sec_LssB"/>
    <property type="match status" value="1"/>
</dbReference>
<dbReference type="SUPFAM" id="SSF90123">
    <property type="entry name" value="ABC transporter transmembrane region"/>
    <property type="match status" value="1"/>
</dbReference>
<evidence type="ECO:0000256" key="6">
    <source>
        <dbReference type="ARBA" id="ARBA00023136"/>
    </source>
</evidence>
<dbReference type="Pfam" id="PF00005">
    <property type="entry name" value="ABC_tran"/>
    <property type="match status" value="1"/>
</dbReference>
<dbReference type="Gene3D" id="3.90.70.10">
    <property type="entry name" value="Cysteine proteinases"/>
    <property type="match status" value="1"/>
</dbReference>
<dbReference type="SUPFAM" id="SSF52540">
    <property type="entry name" value="P-loop containing nucleoside triphosphate hydrolases"/>
    <property type="match status" value="1"/>
</dbReference>
<keyword evidence="6 7" id="KW-0472">Membrane</keyword>
<keyword evidence="11" id="KW-1185">Reference proteome</keyword>
<sequence>MSDAADTGAEAADTRLDQWVAAVLAVAQHYRTDPSPETVKLAAHWSPSVTDALPQCAREAGLQLRFLPIRDDALSAWALPILVEMRDGQVGVIEALNDDGLLSVRFMQDGLATPVPRDSLMLGLARWAVARPIAGVRDSRVDAYLAPKQEHWLRRLILPDWRPYGHVMLAALIANVLSLATILFSMQVYDRVIPAQSLPTLWVLFSGVALAVGLALAMRLVRGRIMDLLGKAADLRISDRVFGHALRLKLSARPASTGSFIAQIRELEQVRELITSSTLGALVDMPFFLLFLVVFGLIAGPLVWVPLVAMLAMVIPPLLMQKRLAEQARATQRESSLRNALLVESIQGLEDIRSLQAEQRFQQQWNHYNAATAASSLEQRHLNHWLTQWSQTVQGAVFAIVLVFGAPMVIDAELTSGALVAASILSSRMLAPLAQLTQVLTRWQQAKVSLQALDAIMELPLESSEQRVHRPVLRGEFELRNARFRHHPDLPVALDVAQLDIKPGERIAVLGRNGAGKSTLLSALAGHVDQVDGRTLLDQVPLMQIDPADRHRDLALLTQTARLFHGTLRENLLLGAPQVSDSELLDALRVSGALAAVQSLPQGLDYPIMEGGAGLSGGQRQSVLLARLLLRQPNVLLLDEPTAALDEHTESAFLDGLDQWLGRRTLIFATHRLAPLRLAQRILVVDGGKIVLDAPKEKALQALRQSGGQRHA</sequence>
<evidence type="ECO:0000313" key="10">
    <source>
        <dbReference type="EMBL" id="MEY1662933.1"/>
    </source>
</evidence>
<feature type="transmembrane region" description="Helical" evidence="7">
    <location>
        <begin position="201"/>
        <end position="221"/>
    </location>
</feature>
<evidence type="ECO:0000256" key="2">
    <source>
        <dbReference type="ARBA" id="ARBA00022692"/>
    </source>
</evidence>
<protein>
    <submittedName>
        <fullName evidence="10">Type I secretion system permease/ATPase</fullName>
    </submittedName>
</protein>
<dbReference type="Proteomes" id="UP001562065">
    <property type="component" value="Unassembled WGS sequence"/>
</dbReference>
<feature type="domain" description="ABC transporter" evidence="8">
    <location>
        <begin position="477"/>
        <end position="712"/>
    </location>
</feature>
<dbReference type="InterPro" id="IPR003439">
    <property type="entry name" value="ABC_transporter-like_ATP-bd"/>
</dbReference>
<dbReference type="EMBL" id="JBGCUO010000002">
    <property type="protein sequence ID" value="MEY1662933.1"/>
    <property type="molecule type" value="Genomic_DNA"/>
</dbReference>
<evidence type="ECO:0000313" key="11">
    <source>
        <dbReference type="Proteomes" id="UP001562065"/>
    </source>
</evidence>
<dbReference type="PROSITE" id="PS50893">
    <property type="entry name" value="ABC_TRANSPORTER_2"/>
    <property type="match status" value="1"/>
</dbReference>
<accession>A0ABV4AJE1</accession>
<dbReference type="SMART" id="SM00382">
    <property type="entry name" value="AAA"/>
    <property type="match status" value="1"/>
</dbReference>
<comment type="subcellular location">
    <subcellularLocation>
        <location evidence="1">Cell membrane</location>
        <topology evidence="1">Multi-pass membrane protein</topology>
    </subcellularLocation>
</comment>
<feature type="domain" description="ABC transmembrane type-1" evidence="9">
    <location>
        <begin position="167"/>
        <end position="445"/>
    </location>
</feature>
<evidence type="ECO:0000259" key="8">
    <source>
        <dbReference type="PROSITE" id="PS50893"/>
    </source>
</evidence>
<dbReference type="Pfam" id="PF00664">
    <property type="entry name" value="ABC_membrane"/>
    <property type="match status" value="1"/>
</dbReference>
<gene>
    <name evidence="10" type="ORF">AB5I84_12300</name>
</gene>
<dbReference type="RefSeq" id="WP_369456203.1">
    <property type="nucleotide sequence ID" value="NZ_JBGCUO010000002.1"/>
</dbReference>
<feature type="transmembrane region" description="Helical" evidence="7">
    <location>
        <begin position="164"/>
        <end position="189"/>
    </location>
</feature>
<name>A0ABV4AJE1_9GAMM</name>
<keyword evidence="4" id="KW-0067">ATP-binding</keyword>
<keyword evidence="5 7" id="KW-1133">Transmembrane helix</keyword>
<dbReference type="Gene3D" id="1.20.1560.10">
    <property type="entry name" value="ABC transporter type 1, transmembrane domain"/>
    <property type="match status" value="1"/>
</dbReference>
<dbReference type="InterPro" id="IPR003593">
    <property type="entry name" value="AAA+_ATPase"/>
</dbReference>
<keyword evidence="3" id="KW-0547">Nucleotide-binding</keyword>
<dbReference type="PROSITE" id="PS50929">
    <property type="entry name" value="ABC_TM1F"/>
    <property type="match status" value="1"/>
</dbReference>
<comment type="caution">
    <text evidence="10">The sequence shown here is derived from an EMBL/GenBank/DDBJ whole genome shotgun (WGS) entry which is preliminary data.</text>
</comment>
<reference evidence="10 11" key="1">
    <citation type="submission" date="2024-07" db="EMBL/GenBank/DDBJ databases">
        <authorList>
            <person name="Ren Q."/>
        </authorList>
    </citation>
    <scope>NUCLEOTIDE SEQUENCE [LARGE SCALE GENOMIC DNA]</scope>
    <source>
        <strain evidence="10 11">REN37</strain>
    </source>
</reference>
<evidence type="ECO:0000256" key="5">
    <source>
        <dbReference type="ARBA" id="ARBA00022989"/>
    </source>
</evidence>